<feature type="active site" evidence="4">
    <location>
        <position position="21"/>
    </location>
</feature>
<name>A0ABU3K3I5_9BACT</name>
<dbReference type="InterPro" id="IPR002569">
    <property type="entry name" value="Met_Sox_Rdtase_MsrA_dom"/>
</dbReference>
<gene>
    <name evidence="4 6" type="primary">msrA</name>
    <name evidence="6" type="ORF">PPG34_01230</name>
</gene>
<dbReference type="GO" id="GO:0008113">
    <property type="term" value="F:peptide-methionine (S)-S-oxide reductase activity"/>
    <property type="evidence" value="ECO:0007669"/>
    <property type="project" value="UniProtKB-EC"/>
</dbReference>
<dbReference type="EMBL" id="JAQOUE010000001">
    <property type="protein sequence ID" value="MDT7040951.1"/>
    <property type="molecule type" value="Genomic_DNA"/>
</dbReference>
<proteinExistence type="inferred from homology"/>
<organism evidence="6 7">
    <name type="scientific">Candidatus Nitronereus thalassa</name>
    <dbReference type="NCBI Taxonomy" id="3020898"/>
    <lineage>
        <taxon>Bacteria</taxon>
        <taxon>Pseudomonadati</taxon>
        <taxon>Nitrospirota</taxon>
        <taxon>Nitrospiria</taxon>
        <taxon>Nitrospirales</taxon>
        <taxon>Nitrospiraceae</taxon>
        <taxon>Candidatus Nitronereus</taxon>
    </lineage>
</organism>
<dbReference type="EC" id="1.8.4.11" evidence="4"/>
<protein>
    <recommendedName>
        <fullName evidence="4">Peptide methionine sulfoxide reductase MsrA</fullName>
        <shortName evidence="4">Protein-methionine-S-oxide reductase</shortName>
        <ecNumber evidence="4">1.8.4.11</ecNumber>
    </recommendedName>
    <alternativeName>
        <fullName evidence="4">Peptide-methionine (S)-S-oxide reductase</fullName>
        <shortName evidence="4">Peptide Met(O) reductase</shortName>
    </alternativeName>
</protein>
<evidence type="ECO:0000256" key="1">
    <source>
        <dbReference type="ARBA" id="ARBA00023002"/>
    </source>
</evidence>
<evidence type="ECO:0000256" key="4">
    <source>
        <dbReference type="HAMAP-Rule" id="MF_01401"/>
    </source>
</evidence>
<comment type="catalytic activity">
    <reaction evidence="2 4">
        <text>L-methionyl-[protein] + [thioredoxin]-disulfide + H2O = L-methionyl-(S)-S-oxide-[protein] + [thioredoxin]-dithiol</text>
        <dbReference type="Rhea" id="RHEA:14217"/>
        <dbReference type="Rhea" id="RHEA-COMP:10698"/>
        <dbReference type="Rhea" id="RHEA-COMP:10700"/>
        <dbReference type="Rhea" id="RHEA-COMP:12313"/>
        <dbReference type="Rhea" id="RHEA-COMP:12315"/>
        <dbReference type="ChEBI" id="CHEBI:15377"/>
        <dbReference type="ChEBI" id="CHEBI:16044"/>
        <dbReference type="ChEBI" id="CHEBI:29950"/>
        <dbReference type="ChEBI" id="CHEBI:44120"/>
        <dbReference type="ChEBI" id="CHEBI:50058"/>
        <dbReference type="EC" id="1.8.4.11"/>
    </reaction>
</comment>
<dbReference type="PANTHER" id="PTHR43774:SF1">
    <property type="entry name" value="PEPTIDE METHIONINE SULFOXIDE REDUCTASE MSRA 2"/>
    <property type="match status" value="1"/>
</dbReference>
<keyword evidence="7" id="KW-1185">Reference proteome</keyword>
<dbReference type="Proteomes" id="UP001250932">
    <property type="component" value="Unassembled WGS sequence"/>
</dbReference>
<dbReference type="RefSeq" id="WP_313831310.1">
    <property type="nucleotide sequence ID" value="NZ_JAQOUE010000001.1"/>
</dbReference>
<evidence type="ECO:0000313" key="7">
    <source>
        <dbReference type="Proteomes" id="UP001250932"/>
    </source>
</evidence>
<comment type="function">
    <text evidence="4">Has an important function as a repair enzyme for proteins that have been inactivated by oxidation. Catalyzes the reversible oxidation-reduction of methionine sulfoxide in proteins to methionine.</text>
</comment>
<comment type="similarity">
    <text evidence="4">Belongs to the MsrA Met sulfoxide reductase family.</text>
</comment>
<sequence>MTDSPSSPPSGKEIATLGAGCFWCIEAAFDMLKGVESVESGYMGGKHPNPSYEAVCTGVTGHAEVVQVTFDPSIISFRDILQVFFSLHDPTTLNRQGNDVGTQYRSVVFYHSPEQEKTAKAVISSLTADNLFDAPIVTEVSPAQPFYMGEDYHQEYFVRNPMQPYCSYLIGPKIAKFRKQFESKLKT</sequence>
<accession>A0ABU3K3I5</accession>
<evidence type="ECO:0000313" key="6">
    <source>
        <dbReference type="EMBL" id="MDT7040951.1"/>
    </source>
</evidence>
<dbReference type="NCBIfam" id="TIGR00401">
    <property type="entry name" value="msrA"/>
    <property type="match status" value="1"/>
</dbReference>
<dbReference type="PANTHER" id="PTHR43774">
    <property type="entry name" value="PEPTIDE METHIONINE SULFOXIDE REDUCTASE"/>
    <property type="match status" value="1"/>
</dbReference>
<feature type="domain" description="Peptide methionine sulphoxide reductase MsrA" evidence="5">
    <location>
        <begin position="15"/>
        <end position="166"/>
    </location>
</feature>
<evidence type="ECO:0000256" key="3">
    <source>
        <dbReference type="ARBA" id="ARBA00048782"/>
    </source>
</evidence>
<reference evidence="6 7" key="1">
    <citation type="journal article" date="2023" name="ISME J.">
        <title>Cultivation and genomic characterization of novel and ubiquitous marine nitrite-oxidizing bacteria from the Nitrospirales.</title>
        <authorList>
            <person name="Mueller A.J."/>
            <person name="Daebeler A."/>
            <person name="Herbold C.W."/>
            <person name="Kirkegaard R.H."/>
            <person name="Daims H."/>
        </authorList>
    </citation>
    <scope>NUCLEOTIDE SEQUENCE [LARGE SCALE GENOMIC DNA]</scope>
    <source>
        <strain evidence="6 7">EB</strain>
    </source>
</reference>
<comment type="catalytic activity">
    <reaction evidence="3 4">
        <text>[thioredoxin]-disulfide + L-methionine + H2O = L-methionine (S)-S-oxide + [thioredoxin]-dithiol</text>
        <dbReference type="Rhea" id="RHEA:19993"/>
        <dbReference type="Rhea" id="RHEA-COMP:10698"/>
        <dbReference type="Rhea" id="RHEA-COMP:10700"/>
        <dbReference type="ChEBI" id="CHEBI:15377"/>
        <dbReference type="ChEBI" id="CHEBI:29950"/>
        <dbReference type="ChEBI" id="CHEBI:50058"/>
        <dbReference type="ChEBI" id="CHEBI:57844"/>
        <dbReference type="ChEBI" id="CHEBI:58772"/>
        <dbReference type="EC" id="1.8.4.11"/>
    </reaction>
</comment>
<dbReference type="InterPro" id="IPR036509">
    <property type="entry name" value="Met_Sox_Rdtase_MsrA_sf"/>
</dbReference>
<dbReference type="HAMAP" id="MF_01401">
    <property type="entry name" value="MsrA"/>
    <property type="match status" value="1"/>
</dbReference>
<evidence type="ECO:0000256" key="2">
    <source>
        <dbReference type="ARBA" id="ARBA00047806"/>
    </source>
</evidence>
<keyword evidence="1 4" id="KW-0560">Oxidoreductase</keyword>
<dbReference type="SUPFAM" id="SSF55068">
    <property type="entry name" value="Peptide methionine sulfoxide reductase"/>
    <property type="match status" value="1"/>
</dbReference>
<dbReference type="Pfam" id="PF01625">
    <property type="entry name" value="PMSR"/>
    <property type="match status" value="1"/>
</dbReference>
<evidence type="ECO:0000259" key="5">
    <source>
        <dbReference type="Pfam" id="PF01625"/>
    </source>
</evidence>
<comment type="caution">
    <text evidence="6">The sequence shown here is derived from an EMBL/GenBank/DDBJ whole genome shotgun (WGS) entry which is preliminary data.</text>
</comment>
<dbReference type="Gene3D" id="3.30.1060.10">
    <property type="entry name" value="Peptide methionine sulphoxide reductase MsrA"/>
    <property type="match status" value="1"/>
</dbReference>